<proteinExistence type="predicted"/>
<dbReference type="Proteomes" id="UP001189429">
    <property type="component" value="Unassembled WGS sequence"/>
</dbReference>
<evidence type="ECO:0008006" key="3">
    <source>
        <dbReference type="Google" id="ProtNLM"/>
    </source>
</evidence>
<organism evidence="1 2">
    <name type="scientific">Prorocentrum cordatum</name>
    <dbReference type="NCBI Taxonomy" id="2364126"/>
    <lineage>
        <taxon>Eukaryota</taxon>
        <taxon>Sar</taxon>
        <taxon>Alveolata</taxon>
        <taxon>Dinophyceae</taxon>
        <taxon>Prorocentrales</taxon>
        <taxon>Prorocentraceae</taxon>
        <taxon>Prorocentrum</taxon>
    </lineage>
</organism>
<dbReference type="EMBL" id="CAUYUJ010014245">
    <property type="protein sequence ID" value="CAK0838724.1"/>
    <property type="molecule type" value="Genomic_DNA"/>
</dbReference>
<comment type="caution">
    <text evidence="1">The sequence shown here is derived from an EMBL/GenBank/DDBJ whole genome shotgun (WGS) entry which is preliminary data.</text>
</comment>
<protein>
    <recommendedName>
        <fullName evidence="3">Secreted protein</fullName>
    </recommendedName>
</protein>
<name>A0ABN9T195_9DINO</name>
<reference evidence="1" key="1">
    <citation type="submission" date="2023-10" db="EMBL/GenBank/DDBJ databases">
        <authorList>
            <person name="Chen Y."/>
            <person name="Shah S."/>
            <person name="Dougan E. K."/>
            <person name="Thang M."/>
            <person name="Chan C."/>
        </authorList>
    </citation>
    <scope>NUCLEOTIDE SEQUENCE [LARGE SCALE GENOMIC DNA]</scope>
</reference>
<sequence>MGTLPGRRAGMAMRMLLGLRNKMPPCVWAAAMGVRTISTRDCLFQCCQGQDSLHHYAHRRVVEQLARARASSPRRARACSSTTSCCWRRFSTRPSRTCFW</sequence>
<evidence type="ECO:0000313" key="1">
    <source>
        <dbReference type="EMBL" id="CAK0838724.1"/>
    </source>
</evidence>
<evidence type="ECO:0000313" key="2">
    <source>
        <dbReference type="Proteomes" id="UP001189429"/>
    </source>
</evidence>
<gene>
    <name evidence="1" type="ORF">PCOR1329_LOCUS34611</name>
</gene>
<keyword evidence="2" id="KW-1185">Reference proteome</keyword>
<accession>A0ABN9T195</accession>